<evidence type="ECO:0000313" key="2">
    <source>
        <dbReference type="EMBL" id="MDM9631470.1"/>
    </source>
</evidence>
<comment type="similarity">
    <text evidence="1">Belongs to the TolB family.</text>
</comment>
<evidence type="ECO:0008006" key="4">
    <source>
        <dbReference type="Google" id="ProtNLM"/>
    </source>
</evidence>
<dbReference type="Pfam" id="PF07676">
    <property type="entry name" value="PD40"/>
    <property type="match status" value="4"/>
</dbReference>
<dbReference type="SUPFAM" id="SSF82171">
    <property type="entry name" value="DPP6 N-terminal domain-like"/>
    <property type="match status" value="1"/>
</dbReference>
<comment type="caution">
    <text evidence="2">The sequence shown here is derived from an EMBL/GenBank/DDBJ whole genome shotgun (WGS) entry which is preliminary data.</text>
</comment>
<dbReference type="InterPro" id="IPR011659">
    <property type="entry name" value="WD40"/>
</dbReference>
<dbReference type="PROSITE" id="PS51257">
    <property type="entry name" value="PROKAR_LIPOPROTEIN"/>
    <property type="match status" value="1"/>
</dbReference>
<dbReference type="Gene3D" id="2.120.10.30">
    <property type="entry name" value="TolB, C-terminal domain"/>
    <property type="match status" value="2"/>
</dbReference>
<dbReference type="RefSeq" id="WP_289724825.1">
    <property type="nucleotide sequence ID" value="NZ_JAUDUY010000003.1"/>
</dbReference>
<keyword evidence="3" id="KW-1185">Reference proteome</keyword>
<organism evidence="2 3">
    <name type="scientific">Robiginitalea aurantiaca</name>
    <dbReference type="NCBI Taxonomy" id="3056915"/>
    <lineage>
        <taxon>Bacteria</taxon>
        <taxon>Pseudomonadati</taxon>
        <taxon>Bacteroidota</taxon>
        <taxon>Flavobacteriia</taxon>
        <taxon>Flavobacteriales</taxon>
        <taxon>Flavobacteriaceae</taxon>
        <taxon>Robiginitalea</taxon>
    </lineage>
</organism>
<dbReference type="InterPro" id="IPR011042">
    <property type="entry name" value="6-blade_b-propeller_TolB-like"/>
</dbReference>
<dbReference type="PANTHER" id="PTHR36842:SF1">
    <property type="entry name" value="PROTEIN TOLB"/>
    <property type="match status" value="1"/>
</dbReference>
<evidence type="ECO:0000313" key="3">
    <source>
        <dbReference type="Proteomes" id="UP001174839"/>
    </source>
</evidence>
<sequence>MKKKYIIILFSIFALSSCNQKTEIPNAVYSKEPVKSPVPFAPGVISTEDHSEFELAFSPDGLTTYFSRRAPEQKQKIYISHFKDGQWTEARRAEFSTDRDEAASITPDGKYLFFGSKRPIPNKPNKGNFDMNIWMMEKADNGWSEPRPLPEPINAVQSENEEWPSSNNNFFFTHDNTTFYFTTMKRGTNAIKLYETNFDGKGFTEPKEVKGIFSDEQYWIYSAVISPDGKYLLFNSYGVPGGAGGEDIFVSKKVADGWSEARPIGKLINTKNEESSPRFSRDGKYFFFSRAENLGNYEYGEWNIFFLETEYLNLESIF</sequence>
<dbReference type="Proteomes" id="UP001174839">
    <property type="component" value="Unassembled WGS sequence"/>
</dbReference>
<gene>
    <name evidence="2" type="ORF">QU605_08305</name>
</gene>
<protein>
    <recommendedName>
        <fullName evidence="4">WD40-like Beta Propeller Repeat</fullName>
    </recommendedName>
</protein>
<evidence type="ECO:0000256" key="1">
    <source>
        <dbReference type="ARBA" id="ARBA00009820"/>
    </source>
</evidence>
<name>A0ABT7WEX7_9FLAO</name>
<dbReference type="PANTHER" id="PTHR36842">
    <property type="entry name" value="PROTEIN TOLB HOMOLOG"/>
    <property type="match status" value="1"/>
</dbReference>
<accession>A0ABT7WEX7</accession>
<proteinExistence type="inferred from homology"/>
<dbReference type="EMBL" id="JAUDUY010000003">
    <property type="protein sequence ID" value="MDM9631470.1"/>
    <property type="molecule type" value="Genomic_DNA"/>
</dbReference>
<reference evidence="2" key="1">
    <citation type="submission" date="2023-06" db="EMBL/GenBank/DDBJ databases">
        <title>Robiginitalea aurantiacus sp. nov. and Algoriphagus sediminis sp. nov., isolated from coastal sediment.</title>
        <authorList>
            <person name="Zhou Z.Y."/>
            <person name="An J."/>
            <person name="Jia Y.W."/>
            <person name="Du Z.J."/>
        </authorList>
    </citation>
    <scope>NUCLEOTIDE SEQUENCE</scope>
    <source>
        <strain evidence="2">M39</strain>
    </source>
</reference>